<feature type="region of interest" description="Disordered" evidence="2">
    <location>
        <begin position="1"/>
        <end position="24"/>
    </location>
</feature>
<dbReference type="EMBL" id="CH445333">
    <property type="protein sequence ID" value="EAT86136.2"/>
    <property type="molecule type" value="Genomic_DNA"/>
</dbReference>
<feature type="region of interest" description="Disordered" evidence="2">
    <location>
        <begin position="187"/>
        <end position="228"/>
    </location>
</feature>
<dbReference type="RefSeq" id="XP_001796682.1">
    <property type="nucleotide sequence ID" value="XM_001796630.1"/>
</dbReference>
<keyword evidence="1" id="KW-0175">Coiled coil</keyword>
<gene>
    <name evidence="3" type="ORF">SNOG_06305</name>
</gene>
<reference evidence="4" key="1">
    <citation type="journal article" date="2007" name="Plant Cell">
        <title>Dothideomycete-plant interactions illuminated by genome sequencing and EST analysis of the wheat pathogen Stagonospora nodorum.</title>
        <authorList>
            <person name="Hane J.K."/>
            <person name="Lowe R.G."/>
            <person name="Solomon P.S."/>
            <person name="Tan K.C."/>
            <person name="Schoch C.L."/>
            <person name="Spatafora J.W."/>
            <person name="Crous P.W."/>
            <person name="Kodira C."/>
            <person name="Birren B.W."/>
            <person name="Galagan J.E."/>
            <person name="Torriani S.F."/>
            <person name="McDonald B.A."/>
            <person name="Oliver R.P."/>
        </authorList>
    </citation>
    <scope>NUCLEOTIDE SEQUENCE [LARGE SCALE GENOMIC DNA]</scope>
    <source>
        <strain evidence="4">SN15 / ATCC MYA-4574 / FGSC 10173</strain>
    </source>
</reference>
<accession>Q0UPK9</accession>
<dbReference type="InParanoid" id="Q0UPK9"/>
<evidence type="ECO:0000256" key="2">
    <source>
        <dbReference type="SAM" id="MobiDB-lite"/>
    </source>
</evidence>
<name>Q0UPK9_PHANO</name>
<organism evidence="3 4">
    <name type="scientific">Phaeosphaeria nodorum (strain SN15 / ATCC MYA-4574 / FGSC 10173)</name>
    <name type="common">Glume blotch fungus</name>
    <name type="synonym">Parastagonospora nodorum</name>
    <dbReference type="NCBI Taxonomy" id="321614"/>
    <lineage>
        <taxon>Eukaryota</taxon>
        <taxon>Fungi</taxon>
        <taxon>Dikarya</taxon>
        <taxon>Ascomycota</taxon>
        <taxon>Pezizomycotina</taxon>
        <taxon>Dothideomycetes</taxon>
        <taxon>Pleosporomycetidae</taxon>
        <taxon>Pleosporales</taxon>
        <taxon>Pleosporineae</taxon>
        <taxon>Phaeosphaeriaceae</taxon>
        <taxon>Parastagonospora</taxon>
    </lineage>
</organism>
<evidence type="ECO:0000256" key="1">
    <source>
        <dbReference type="SAM" id="Coils"/>
    </source>
</evidence>
<evidence type="ECO:0000313" key="3">
    <source>
        <dbReference type="EMBL" id="EAT86136.2"/>
    </source>
</evidence>
<dbReference type="Proteomes" id="UP000001055">
    <property type="component" value="Unassembled WGS sequence"/>
</dbReference>
<protein>
    <submittedName>
        <fullName evidence="3">Uncharacterized protein</fullName>
    </submittedName>
</protein>
<evidence type="ECO:0000313" key="4">
    <source>
        <dbReference type="Proteomes" id="UP000001055"/>
    </source>
</evidence>
<feature type="compositionally biased region" description="Polar residues" evidence="2">
    <location>
        <begin position="196"/>
        <end position="217"/>
    </location>
</feature>
<dbReference type="KEGG" id="pno:SNOG_06305"/>
<sequence>MQASSGTNPHGSNDPISEKPCSMTTLPLASTDTQKVSELEQKLNTLSAEMTRLEIAALSGQYSPLPMWDLATMMQSTRYPLLMERYFDLQKSGRDRIEATLDRARSAKPFLGFMQTDIPNKPTKAPVAPTGTHGPVSVATHAPDPVAKAAIPAQTQRPNTHASPPRGIPVVKFTSELIFATRPAAENLPGAPAQSLHENNTSQTPLQNRNVTPQNKDTPGKGKNPWLESREKAGLPVKFRAPSKGGKIDPRLITIGWSRFQSYAALPRTMPIMQNGQPVKDHDGNDRVAKIMNPADYGGNTYYDLGLCEAWFLHGDCVDWGLCPCRHWFFDATERRWVLDAFLTKMSGTFEGPWLPPDDDASGYVGIPREYISGRVFEPEH</sequence>
<dbReference type="VEuPathDB" id="FungiDB:JI435_063050"/>
<dbReference type="AlphaFoldDB" id="Q0UPK9"/>
<feature type="coiled-coil region" evidence="1">
    <location>
        <begin position="29"/>
        <end position="56"/>
    </location>
</feature>
<feature type="compositionally biased region" description="Polar residues" evidence="2">
    <location>
        <begin position="1"/>
        <end position="15"/>
    </location>
</feature>
<dbReference type="GeneID" id="5973561"/>
<proteinExistence type="predicted"/>